<dbReference type="PANTHER" id="PTHR15615">
    <property type="match status" value="1"/>
</dbReference>
<dbReference type="PANTHER" id="PTHR15615:SF117">
    <property type="entry name" value="PHO85 CYCLIN PHO80"/>
    <property type="match status" value="1"/>
</dbReference>
<dbReference type="InterPro" id="IPR013922">
    <property type="entry name" value="Cyclin_PHO80-like"/>
</dbReference>
<protein>
    <recommendedName>
        <fullName evidence="4">Cyclin</fullName>
    </recommendedName>
</protein>
<name>A0A0L6VEA6_9BASI</name>
<dbReference type="InterPro" id="IPR036915">
    <property type="entry name" value="Cyclin-like_sf"/>
</dbReference>
<evidence type="ECO:0008006" key="4">
    <source>
        <dbReference type="Google" id="ProtNLM"/>
    </source>
</evidence>
<reference evidence="2 3" key="1">
    <citation type="submission" date="2015-08" db="EMBL/GenBank/DDBJ databases">
        <title>Next Generation Sequencing and Analysis of the Genome of Puccinia sorghi L Schw, the Causal Agent of Maize Common Rust.</title>
        <authorList>
            <person name="Rochi L."/>
            <person name="Burguener G."/>
            <person name="Darino M."/>
            <person name="Turjanski A."/>
            <person name="Kreff E."/>
            <person name="Dieguez M.J."/>
            <person name="Sacco F."/>
        </authorList>
    </citation>
    <scope>NUCLEOTIDE SEQUENCE [LARGE SCALE GENOMIC DNA]</scope>
    <source>
        <strain evidence="2 3">RO10H11247</strain>
    </source>
</reference>
<keyword evidence="3" id="KW-1185">Reference proteome</keyword>
<dbReference type="GO" id="GO:0000307">
    <property type="term" value="C:cyclin-dependent protein kinase holoenzyme complex"/>
    <property type="evidence" value="ECO:0007669"/>
    <property type="project" value="TreeGrafter"/>
</dbReference>
<proteinExistence type="predicted"/>
<dbReference type="GO" id="GO:0005634">
    <property type="term" value="C:nucleus"/>
    <property type="evidence" value="ECO:0007669"/>
    <property type="project" value="TreeGrafter"/>
</dbReference>
<feature type="region of interest" description="Disordered" evidence="1">
    <location>
        <begin position="202"/>
        <end position="312"/>
    </location>
</feature>
<gene>
    <name evidence="2" type="ORF">VP01_1800g7</name>
</gene>
<dbReference type="OrthoDB" id="337735at2759"/>
<sequence length="312" mass="35829">MESDKQPTITAKDYDLAHHTTLNIPSAGLKELPTRFEQCDIEHLIDLIASMLTRLINHNDQIPFTSTSLTRFHSRSPPAITISDYLRRIYKYTNPEPICLILILNYIDRICKNLINFTICSLTVHRFCITSVTVGSKFICDSFYSNSRYAKVGGISLTEINLLEREFLLAIDYRLSTTNEELNKYYLSLVESHPSYKIDNRATIASNQQRPPLPILTSKTQEEESGQDEEWKGKSDQDEEIRKSKRLRGKDENILLDPQTNPVENPPPKKLQEEPPQEDDKEPPRRLHPSPHHQQHLASSAPNILPDSIIEE</sequence>
<dbReference type="STRING" id="27349.A0A0L6VEA6"/>
<dbReference type="AlphaFoldDB" id="A0A0L6VEA6"/>
<dbReference type="Gene3D" id="1.10.472.10">
    <property type="entry name" value="Cyclin-like"/>
    <property type="match status" value="1"/>
</dbReference>
<dbReference type="GO" id="GO:0019901">
    <property type="term" value="F:protein kinase binding"/>
    <property type="evidence" value="ECO:0007669"/>
    <property type="project" value="InterPro"/>
</dbReference>
<dbReference type="VEuPathDB" id="FungiDB:VP01_1800g7"/>
<accession>A0A0L6VEA6</accession>
<dbReference type="EMBL" id="LAVV01006616">
    <property type="protein sequence ID" value="KNZ59093.1"/>
    <property type="molecule type" value="Genomic_DNA"/>
</dbReference>
<dbReference type="CDD" id="cd20558">
    <property type="entry name" value="CYCLIN_ScPCL7-like"/>
    <property type="match status" value="1"/>
</dbReference>
<evidence type="ECO:0000313" key="2">
    <source>
        <dbReference type="EMBL" id="KNZ59093.1"/>
    </source>
</evidence>
<dbReference type="Pfam" id="PF08613">
    <property type="entry name" value="Cyclin"/>
    <property type="match status" value="1"/>
</dbReference>
<feature type="compositionally biased region" description="Basic and acidic residues" evidence="1">
    <location>
        <begin position="229"/>
        <end position="242"/>
    </location>
</feature>
<evidence type="ECO:0000313" key="3">
    <source>
        <dbReference type="Proteomes" id="UP000037035"/>
    </source>
</evidence>
<organism evidence="2 3">
    <name type="scientific">Puccinia sorghi</name>
    <dbReference type="NCBI Taxonomy" id="27349"/>
    <lineage>
        <taxon>Eukaryota</taxon>
        <taxon>Fungi</taxon>
        <taxon>Dikarya</taxon>
        <taxon>Basidiomycota</taxon>
        <taxon>Pucciniomycotina</taxon>
        <taxon>Pucciniomycetes</taxon>
        <taxon>Pucciniales</taxon>
        <taxon>Pucciniaceae</taxon>
        <taxon>Puccinia</taxon>
    </lineage>
</organism>
<comment type="caution">
    <text evidence="2">The sequence shown here is derived from an EMBL/GenBank/DDBJ whole genome shotgun (WGS) entry which is preliminary data.</text>
</comment>
<feature type="compositionally biased region" description="Basic residues" evidence="1">
    <location>
        <begin position="286"/>
        <end position="295"/>
    </location>
</feature>
<dbReference type="Proteomes" id="UP000037035">
    <property type="component" value="Unassembled WGS sequence"/>
</dbReference>
<dbReference type="GO" id="GO:0016538">
    <property type="term" value="F:cyclin-dependent protein serine/threonine kinase regulator activity"/>
    <property type="evidence" value="ECO:0007669"/>
    <property type="project" value="TreeGrafter"/>
</dbReference>
<evidence type="ECO:0000256" key="1">
    <source>
        <dbReference type="SAM" id="MobiDB-lite"/>
    </source>
</evidence>
<dbReference type="SUPFAM" id="SSF47954">
    <property type="entry name" value="Cyclin-like"/>
    <property type="match status" value="1"/>
</dbReference>